<comment type="caution">
    <text evidence="1">The sequence shown here is derived from an EMBL/GenBank/DDBJ whole genome shotgun (WGS) entry which is preliminary data.</text>
</comment>
<name>A0A6L2J1U3_TANCI</name>
<gene>
    <name evidence="1" type="ORF">Tci_002568</name>
</gene>
<dbReference type="EMBL" id="BKCJ010000170">
    <property type="protein sequence ID" value="GEU30590.1"/>
    <property type="molecule type" value="Genomic_DNA"/>
</dbReference>
<dbReference type="AlphaFoldDB" id="A0A6L2J1U3"/>
<reference evidence="1" key="1">
    <citation type="journal article" date="2019" name="Sci. Rep.">
        <title>Draft genome of Tanacetum cinerariifolium, the natural source of mosquito coil.</title>
        <authorList>
            <person name="Yamashiro T."/>
            <person name="Shiraishi A."/>
            <person name="Satake H."/>
            <person name="Nakayama K."/>
        </authorList>
    </citation>
    <scope>NUCLEOTIDE SEQUENCE</scope>
</reference>
<sequence>MWQAPNDLQLVLPPVMIKRPAGRPINKNRILSANESAMIPSCTRCDTEGHNRDGCNQPFPTIVLNQRHKFVRMNYFIRTPTREEHLSEEARLDKERFGNEWVYMDWDDVQASEEPITTIEGMAVEDWQAVQGRLDSYNSCINFLSHAEYDNYYQSQPECSIQRNNQQSQPESCIN</sequence>
<proteinExistence type="predicted"/>
<protein>
    <submittedName>
        <fullName evidence="1">Uncharacterized protein</fullName>
    </submittedName>
</protein>
<organism evidence="1">
    <name type="scientific">Tanacetum cinerariifolium</name>
    <name type="common">Dalmatian daisy</name>
    <name type="synonym">Chrysanthemum cinerariifolium</name>
    <dbReference type="NCBI Taxonomy" id="118510"/>
    <lineage>
        <taxon>Eukaryota</taxon>
        <taxon>Viridiplantae</taxon>
        <taxon>Streptophyta</taxon>
        <taxon>Embryophyta</taxon>
        <taxon>Tracheophyta</taxon>
        <taxon>Spermatophyta</taxon>
        <taxon>Magnoliopsida</taxon>
        <taxon>eudicotyledons</taxon>
        <taxon>Gunneridae</taxon>
        <taxon>Pentapetalae</taxon>
        <taxon>asterids</taxon>
        <taxon>campanulids</taxon>
        <taxon>Asterales</taxon>
        <taxon>Asteraceae</taxon>
        <taxon>Asteroideae</taxon>
        <taxon>Anthemideae</taxon>
        <taxon>Anthemidinae</taxon>
        <taxon>Tanacetum</taxon>
    </lineage>
</organism>
<evidence type="ECO:0000313" key="1">
    <source>
        <dbReference type="EMBL" id="GEU30590.1"/>
    </source>
</evidence>
<accession>A0A6L2J1U3</accession>